<accession>A0A2N5XNB7</accession>
<protein>
    <submittedName>
        <fullName evidence="1">Uncharacterized protein</fullName>
    </submittedName>
</protein>
<dbReference type="EMBL" id="PKUQ01000041">
    <property type="protein sequence ID" value="PLW76036.1"/>
    <property type="molecule type" value="Genomic_DNA"/>
</dbReference>
<comment type="caution">
    <text evidence="1">The sequence shown here is derived from an EMBL/GenBank/DDBJ whole genome shotgun (WGS) entry which is preliminary data.</text>
</comment>
<dbReference type="Proteomes" id="UP000234881">
    <property type="component" value="Unassembled WGS sequence"/>
</dbReference>
<evidence type="ECO:0000313" key="2">
    <source>
        <dbReference type="Proteomes" id="UP000234881"/>
    </source>
</evidence>
<organism evidence="1 2">
    <name type="scientific">Cohaesibacter celericrescens</name>
    <dbReference type="NCBI Taxonomy" id="2067669"/>
    <lineage>
        <taxon>Bacteria</taxon>
        <taxon>Pseudomonadati</taxon>
        <taxon>Pseudomonadota</taxon>
        <taxon>Alphaproteobacteria</taxon>
        <taxon>Hyphomicrobiales</taxon>
        <taxon>Cohaesibacteraceae</taxon>
    </lineage>
</organism>
<gene>
    <name evidence="1" type="ORF">C0081_16715</name>
</gene>
<reference evidence="1 2" key="1">
    <citation type="submission" date="2018-01" db="EMBL/GenBank/DDBJ databases">
        <title>The draft genome sequence of Cohaesibacter sp. H1304.</title>
        <authorList>
            <person name="Wang N.-N."/>
            <person name="Du Z.-J."/>
        </authorList>
    </citation>
    <scope>NUCLEOTIDE SEQUENCE [LARGE SCALE GENOMIC DNA]</scope>
    <source>
        <strain evidence="1 2">H1304</strain>
    </source>
</reference>
<name>A0A2N5XNB7_9HYPH</name>
<keyword evidence="2" id="KW-1185">Reference proteome</keyword>
<dbReference type="AlphaFoldDB" id="A0A2N5XNB7"/>
<evidence type="ECO:0000313" key="1">
    <source>
        <dbReference type="EMBL" id="PLW76036.1"/>
    </source>
</evidence>
<proteinExistence type="predicted"/>
<sequence length="91" mass="10491">MKHLRGPLGPLGYLDNLFAFAYPPFRLDCFVAAGKFLQSIANSYVGNMPQQLLIFNDFHDNFLPSYLIQNFSIENNDFTNCTQRLPKRTGW</sequence>